<keyword evidence="3" id="KW-1185">Reference proteome</keyword>
<organism evidence="2 3">
    <name type="scientific">Oldenlandia corymbosa var. corymbosa</name>
    <dbReference type="NCBI Taxonomy" id="529605"/>
    <lineage>
        <taxon>Eukaryota</taxon>
        <taxon>Viridiplantae</taxon>
        <taxon>Streptophyta</taxon>
        <taxon>Embryophyta</taxon>
        <taxon>Tracheophyta</taxon>
        <taxon>Spermatophyta</taxon>
        <taxon>Magnoliopsida</taxon>
        <taxon>eudicotyledons</taxon>
        <taxon>Gunneridae</taxon>
        <taxon>Pentapetalae</taxon>
        <taxon>asterids</taxon>
        <taxon>lamiids</taxon>
        <taxon>Gentianales</taxon>
        <taxon>Rubiaceae</taxon>
        <taxon>Rubioideae</taxon>
        <taxon>Spermacoceae</taxon>
        <taxon>Hedyotis-Oldenlandia complex</taxon>
        <taxon>Oldenlandia</taxon>
    </lineage>
</organism>
<feature type="compositionally biased region" description="Basic and acidic residues" evidence="1">
    <location>
        <begin position="188"/>
        <end position="200"/>
    </location>
</feature>
<name>A0AAV1E5U7_OLDCO</name>
<sequence>MKDSDQNKKGKGIVLKPTKPKWKPKVGVTLKEQTDKLVDNTVSTSGLTIQEKALIPMDVQEETTVAVDTTVNTTEVRHSVQEQTELAVTFDSPLEKQRAFLPDSAEPKQTNRFSALETIEESEDEVEKIYSEVPLINNEKELAGSMNLAAEKEVLPTPVDSTERLLIQYDAQVEYRREEDTDDEINEEIGRRSEGEKEDS</sequence>
<proteinExistence type="predicted"/>
<dbReference type="EMBL" id="OX459125">
    <property type="protein sequence ID" value="CAI9115586.1"/>
    <property type="molecule type" value="Genomic_DNA"/>
</dbReference>
<gene>
    <name evidence="2" type="ORF">OLC1_LOCUS22084</name>
</gene>
<protein>
    <submittedName>
        <fullName evidence="2">OLC1v1016521C1</fullName>
    </submittedName>
</protein>
<accession>A0AAV1E5U7</accession>
<evidence type="ECO:0000313" key="2">
    <source>
        <dbReference type="EMBL" id="CAI9115586.1"/>
    </source>
</evidence>
<evidence type="ECO:0000313" key="3">
    <source>
        <dbReference type="Proteomes" id="UP001161247"/>
    </source>
</evidence>
<dbReference type="Proteomes" id="UP001161247">
    <property type="component" value="Chromosome 8"/>
</dbReference>
<reference evidence="2" key="1">
    <citation type="submission" date="2023-03" db="EMBL/GenBank/DDBJ databases">
        <authorList>
            <person name="Julca I."/>
        </authorList>
    </citation>
    <scope>NUCLEOTIDE SEQUENCE</scope>
</reference>
<dbReference type="AlphaFoldDB" id="A0AAV1E5U7"/>
<feature type="region of interest" description="Disordered" evidence="1">
    <location>
        <begin position="174"/>
        <end position="200"/>
    </location>
</feature>
<evidence type="ECO:0000256" key="1">
    <source>
        <dbReference type="SAM" id="MobiDB-lite"/>
    </source>
</evidence>
<feature type="region of interest" description="Disordered" evidence="1">
    <location>
        <begin position="1"/>
        <end position="20"/>
    </location>
</feature>